<dbReference type="SUPFAM" id="SSF53187">
    <property type="entry name" value="Zn-dependent exopeptidases"/>
    <property type="match status" value="1"/>
</dbReference>
<accession>A0A543INF7</accession>
<evidence type="ECO:0000313" key="2">
    <source>
        <dbReference type="Proteomes" id="UP000316706"/>
    </source>
</evidence>
<organism evidence="1 2">
    <name type="scientific">Actinomadura hallensis</name>
    <dbReference type="NCBI Taxonomy" id="337895"/>
    <lineage>
        <taxon>Bacteria</taxon>
        <taxon>Bacillati</taxon>
        <taxon>Actinomycetota</taxon>
        <taxon>Actinomycetes</taxon>
        <taxon>Streptosporangiales</taxon>
        <taxon>Thermomonosporaceae</taxon>
        <taxon>Actinomadura</taxon>
    </lineage>
</organism>
<dbReference type="GO" id="GO:0016787">
    <property type="term" value="F:hydrolase activity"/>
    <property type="evidence" value="ECO:0007669"/>
    <property type="project" value="InterPro"/>
</dbReference>
<dbReference type="Gene3D" id="3.40.630.10">
    <property type="entry name" value="Zn peptidases"/>
    <property type="match status" value="2"/>
</dbReference>
<dbReference type="OrthoDB" id="4030071at2"/>
<evidence type="ECO:0000313" key="1">
    <source>
        <dbReference type="EMBL" id="TQM72058.1"/>
    </source>
</evidence>
<dbReference type="InterPro" id="IPR002933">
    <property type="entry name" value="Peptidase_M20"/>
</dbReference>
<proteinExistence type="predicted"/>
<comment type="caution">
    <text evidence="1">The sequence shown here is derived from an EMBL/GenBank/DDBJ whole genome shotgun (WGS) entry which is preliminary data.</text>
</comment>
<protein>
    <submittedName>
        <fullName evidence="1">Acetylornithine deacetylase/succinyl-diaminopimelate desuccinylase-like protein</fullName>
    </submittedName>
</protein>
<reference evidence="1 2" key="1">
    <citation type="submission" date="2019-06" db="EMBL/GenBank/DDBJ databases">
        <title>Sequencing the genomes of 1000 actinobacteria strains.</title>
        <authorList>
            <person name="Klenk H.-P."/>
        </authorList>
    </citation>
    <scope>NUCLEOTIDE SEQUENCE [LARGE SCALE GENOMIC DNA]</scope>
    <source>
        <strain evidence="1 2">DSM 45043</strain>
    </source>
</reference>
<keyword evidence="2" id="KW-1185">Reference proteome</keyword>
<dbReference type="Pfam" id="PF01546">
    <property type="entry name" value="Peptidase_M20"/>
    <property type="match status" value="1"/>
</dbReference>
<dbReference type="Proteomes" id="UP000316706">
    <property type="component" value="Unassembled WGS sequence"/>
</dbReference>
<gene>
    <name evidence="1" type="ORF">FHX41_5844</name>
</gene>
<dbReference type="EMBL" id="VFPO01000001">
    <property type="protein sequence ID" value="TQM72058.1"/>
    <property type="molecule type" value="Genomic_DNA"/>
</dbReference>
<sequence length="401" mass="41679">MPADAGEEIVRVLRVLDGVRSPYGHEAAAAVRLASWCTARWPWAGWSVQRYGTGGANLQAGDPSGVLIYSHLDTSLGGEPSEDRPVTGRADPLPPLKVTSSRVEGFGLGVARGPAAAALLAFVNAASQGVPARLLLAGSGTHRSMLHGTGDQVRSTGLDHYLATEPRPSAAIVAKGGPPTILWEEPGALYLRLRLLGKQGAVLIRESADPPGGVIAHAAPVLDAIERWRAAYVNASTAPGTQVGPAAGVGSLTSGLPDKPDLFPALLEAGIYVVTVPGADPERIAATLREEVEAACANGPLASCKVEVDIDEIHPSAATSPDAPIVQAARTAWRARFGEDPPPITGWTGSTDGVVLRAHGIDTVRLGPASRPSSTDPRCDVFDIETLTTYADLYTRLLSGH</sequence>
<dbReference type="AlphaFoldDB" id="A0A543INF7"/>
<name>A0A543INF7_9ACTN</name>